<evidence type="ECO:0000313" key="12">
    <source>
        <dbReference type="Proteomes" id="UP000015464"/>
    </source>
</evidence>
<dbReference type="EC" id="2.3.1.48" evidence="2"/>
<dbReference type="InterPro" id="IPR016849">
    <property type="entry name" value="Rtt109"/>
</dbReference>
<evidence type="ECO:0000256" key="5">
    <source>
        <dbReference type="ARBA" id="ARBA00022990"/>
    </source>
</evidence>
<dbReference type="GO" id="GO:0000785">
    <property type="term" value="C:chromatin"/>
    <property type="evidence" value="ECO:0007669"/>
    <property type="project" value="EnsemblFungi"/>
</dbReference>
<evidence type="ECO:0000256" key="9">
    <source>
        <dbReference type="ARBA" id="ARBA00048940"/>
    </source>
</evidence>
<evidence type="ECO:0000256" key="8">
    <source>
        <dbReference type="ARBA" id="ARBA00023242"/>
    </source>
</evidence>
<comment type="catalytic activity">
    <reaction evidence="9">
        <text>L-lysyl-[histone] + acetyl-CoA = N(6)-acetyl-L-lysyl-[histone] + CoA + H(+)</text>
        <dbReference type="Rhea" id="RHEA:21992"/>
        <dbReference type="Rhea" id="RHEA-COMP:9845"/>
        <dbReference type="Rhea" id="RHEA-COMP:11338"/>
        <dbReference type="ChEBI" id="CHEBI:15378"/>
        <dbReference type="ChEBI" id="CHEBI:29969"/>
        <dbReference type="ChEBI" id="CHEBI:57287"/>
        <dbReference type="ChEBI" id="CHEBI:57288"/>
        <dbReference type="ChEBI" id="CHEBI:61930"/>
        <dbReference type="EC" id="2.3.1.48"/>
    </reaction>
    <physiologicalReaction direction="left-to-right" evidence="9">
        <dbReference type="Rhea" id="RHEA:21993"/>
    </physiologicalReaction>
</comment>
<dbReference type="RefSeq" id="XP_013024772.1">
    <property type="nucleotide sequence ID" value="XM_013169318.1"/>
</dbReference>
<comment type="subcellular location">
    <subcellularLocation>
        <location evidence="1">Nucleus</location>
    </subcellularLocation>
</comment>
<dbReference type="PANTHER" id="PTHR31571">
    <property type="entry name" value="ALTERED INHERITANCE OF MITOCHONDRIA PROTEIN 6"/>
    <property type="match status" value="1"/>
</dbReference>
<proteinExistence type="predicted"/>
<dbReference type="GO" id="GO:0005634">
    <property type="term" value="C:nucleus"/>
    <property type="evidence" value="ECO:0007669"/>
    <property type="project" value="UniProtKB-SubCell"/>
</dbReference>
<dbReference type="Pfam" id="PF08214">
    <property type="entry name" value="HAT_KAT11"/>
    <property type="match status" value="1"/>
</dbReference>
<dbReference type="InterPro" id="IPR051236">
    <property type="entry name" value="HAT_RTT109-like"/>
</dbReference>
<protein>
    <recommendedName>
        <fullName evidence="2">histone acetyltransferase</fullName>
        <ecNumber evidence="2">2.3.1.48</ecNumber>
    </recommendedName>
</protein>
<dbReference type="Proteomes" id="UP000015464">
    <property type="component" value="Unassembled WGS sequence"/>
</dbReference>
<gene>
    <name evidence="11" type="ORF">SPOG_01047</name>
</gene>
<evidence type="ECO:0000313" key="11">
    <source>
        <dbReference type="EMBL" id="EPY50286.1"/>
    </source>
</evidence>
<keyword evidence="5" id="KW-0007">Acetylation</keyword>
<keyword evidence="8" id="KW-0539">Nucleus</keyword>
<dbReference type="PROSITE" id="PS51728">
    <property type="entry name" value="RTT109_HAT"/>
    <property type="match status" value="1"/>
</dbReference>
<dbReference type="OrthoDB" id="3361892at2759"/>
<reference evidence="11 12" key="1">
    <citation type="journal article" date="2011" name="Science">
        <title>Comparative functional genomics of the fission yeasts.</title>
        <authorList>
            <person name="Rhind N."/>
            <person name="Chen Z."/>
            <person name="Yassour M."/>
            <person name="Thompson D.A."/>
            <person name="Haas B.J."/>
            <person name="Habib N."/>
            <person name="Wapinski I."/>
            <person name="Roy S."/>
            <person name="Lin M.F."/>
            <person name="Heiman D.I."/>
            <person name="Young S.K."/>
            <person name="Furuya K."/>
            <person name="Guo Y."/>
            <person name="Pidoux A."/>
            <person name="Chen H.M."/>
            <person name="Robbertse B."/>
            <person name="Goldberg J.M."/>
            <person name="Aoki K."/>
            <person name="Bayne E.H."/>
            <person name="Berlin A.M."/>
            <person name="Desjardins C.A."/>
            <person name="Dobbs E."/>
            <person name="Dukaj L."/>
            <person name="Fan L."/>
            <person name="FitzGerald M.G."/>
            <person name="French C."/>
            <person name="Gujja S."/>
            <person name="Hansen K."/>
            <person name="Keifenheim D."/>
            <person name="Levin J.Z."/>
            <person name="Mosher R.A."/>
            <person name="Mueller C.A."/>
            <person name="Pfiffner J."/>
            <person name="Priest M."/>
            <person name="Russ C."/>
            <person name="Smialowska A."/>
            <person name="Swoboda P."/>
            <person name="Sykes S.M."/>
            <person name="Vaughn M."/>
            <person name="Vengrova S."/>
            <person name="Yoder R."/>
            <person name="Zeng Q."/>
            <person name="Allshire R."/>
            <person name="Baulcombe D."/>
            <person name="Birren B.W."/>
            <person name="Brown W."/>
            <person name="Ekwall K."/>
            <person name="Kellis M."/>
            <person name="Leatherwood J."/>
            <person name="Levin H."/>
            <person name="Margalit H."/>
            <person name="Martienssen R."/>
            <person name="Nieduszynski C.A."/>
            <person name="Spatafora J.W."/>
            <person name="Friedman N."/>
            <person name="Dalgaard J.Z."/>
            <person name="Baumann P."/>
            <person name="Niki H."/>
            <person name="Regev A."/>
            <person name="Nusbaum C."/>
        </authorList>
    </citation>
    <scope>NUCLEOTIDE SEQUENCE [LARGE SCALE GENOMIC DNA]</scope>
    <source>
        <strain evidence="12">OY26 / ATCC MYA-4695 / CBS 11777 / NBRC 106824 / NRRL Y48691</strain>
    </source>
</reference>
<evidence type="ECO:0000256" key="7">
    <source>
        <dbReference type="ARBA" id="ARBA00023163"/>
    </source>
</evidence>
<dbReference type="STRING" id="653667.S9X8W4"/>
<sequence>MQNVWAKRIVAGKSLAVYYLQSEAEKCHNLYGKSSRSKDIKFASHLFLVKENDVFVFGMECIVYKKSNKRTIFVAKVDSSGLGTQAASSSALAASAIETVINAQYEEGAAEVEVTLFAISQSQYLFPESSENGHKHVLSDAGLLHWWVKCLEMVRKDYYPAEEQCSEATVNRNSEDVSAEKKKHMAYMFVPGLPSLRSYLPNSFWKQGTALQEGKAIEMIPRYPDDPKARYLYEIQDQRSEMSVAEFWDTLSFRQECCSGKLVGFYSLSLPKHTVEAVSSRKKNFDFGLVLPPKLYRIIYDSLLKRSFRSLSIASQSTETFLGETIAAIQRVNGFSMDKVVQTIEGNAKPVSSKKRDPEPPQALNVLQPRKKKK</sequence>
<dbReference type="GO" id="GO:0032931">
    <property type="term" value="F:histone H3K56 acetyltransferase activity"/>
    <property type="evidence" value="ECO:0007669"/>
    <property type="project" value="EnsemblFungi"/>
</dbReference>
<evidence type="ECO:0000256" key="10">
    <source>
        <dbReference type="SAM" id="MobiDB-lite"/>
    </source>
</evidence>
<dbReference type="GO" id="GO:0006355">
    <property type="term" value="P:regulation of DNA-templated transcription"/>
    <property type="evidence" value="ECO:0007669"/>
    <property type="project" value="InterPro"/>
</dbReference>
<evidence type="ECO:0000256" key="2">
    <source>
        <dbReference type="ARBA" id="ARBA00013184"/>
    </source>
</evidence>
<dbReference type="SMART" id="SM01250">
    <property type="entry name" value="KAT11"/>
    <property type="match status" value="1"/>
</dbReference>
<organism evidence="11 12">
    <name type="scientific">Schizosaccharomyces cryophilus (strain OY26 / ATCC MYA-4695 / CBS 11777 / NBRC 106824 / NRRL Y48691)</name>
    <name type="common">Fission yeast</name>
    <dbReference type="NCBI Taxonomy" id="653667"/>
    <lineage>
        <taxon>Eukaryota</taxon>
        <taxon>Fungi</taxon>
        <taxon>Dikarya</taxon>
        <taxon>Ascomycota</taxon>
        <taxon>Taphrinomycotina</taxon>
        <taxon>Schizosaccharomycetes</taxon>
        <taxon>Schizosaccharomycetales</taxon>
        <taxon>Schizosaccharomycetaceae</taxon>
        <taxon>Schizosaccharomyces</taxon>
    </lineage>
</organism>
<keyword evidence="6" id="KW-0805">Transcription regulation</keyword>
<dbReference type="GeneID" id="25035378"/>
<dbReference type="InterPro" id="IPR013178">
    <property type="entry name" value="Histone_AcTrfase_Rtt109/CBP"/>
</dbReference>
<evidence type="ECO:0000256" key="4">
    <source>
        <dbReference type="ARBA" id="ARBA00022763"/>
    </source>
</evidence>
<keyword evidence="12" id="KW-1185">Reference proteome</keyword>
<keyword evidence="4" id="KW-0227">DNA damage</keyword>
<evidence type="ECO:0000256" key="6">
    <source>
        <dbReference type="ARBA" id="ARBA00023015"/>
    </source>
</evidence>
<dbReference type="GO" id="GO:0006974">
    <property type="term" value="P:DNA damage response"/>
    <property type="evidence" value="ECO:0007669"/>
    <property type="project" value="UniProtKB-KW"/>
</dbReference>
<dbReference type="eggNOG" id="KOG4534">
    <property type="taxonomic scope" value="Eukaryota"/>
</dbReference>
<evidence type="ECO:0000256" key="1">
    <source>
        <dbReference type="ARBA" id="ARBA00004123"/>
    </source>
</evidence>
<evidence type="ECO:0000256" key="3">
    <source>
        <dbReference type="ARBA" id="ARBA00022679"/>
    </source>
</evidence>
<accession>S9X8W4</accession>
<feature type="region of interest" description="Disordered" evidence="10">
    <location>
        <begin position="346"/>
        <end position="374"/>
    </location>
</feature>
<name>S9X8W4_SCHCR</name>
<dbReference type="PANTHER" id="PTHR31571:SF2">
    <property type="entry name" value="HISTONE ACETYLTRANSFERASE RTT109"/>
    <property type="match status" value="1"/>
</dbReference>
<keyword evidence="3" id="KW-0808">Transferase</keyword>
<dbReference type="AlphaFoldDB" id="S9X8W4"/>
<dbReference type="HOGENOM" id="CLU_740004_0_0_1"/>
<dbReference type="EMBL" id="KE546993">
    <property type="protein sequence ID" value="EPY50286.1"/>
    <property type="molecule type" value="Genomic_DNA"/>
</dbReference>
<dbReference type="OMA" id="FARAQPQ"/>
<keyword evidence="7" id="KW-0804">Transcription</keyword>